<comment type="similarity">
    <text evidence="1 6">Belongs to the aldehyde dehydrogenase family.</text>
</comment>
<reference evidence="8 9" key="1">
    <citation type="submission" date="2019-08" db="EMBL/GenBank/DDBJ databases">
        <title>Prosopis cineraria nodule microbiome.</title>
        <authorList>
            <person name="Ali R."/>
            <person name="Chaluvadi S.R."/>
            <person name="Wang X."/>
        </authorList>
    </citation>
    <scope>NUCLEOTIDE SEQUENCE [LARGE SCALE GENOMIC DNA]</scope>
    <source>
        <strain evidence="8 9">BG7</strain>
        <plasmid evidence="8 9">unnamed</plasmid>
    </source>
</reference>
<protein>
    <submittedName>
        <fullName evidence="8">Aldehyde dehydrogenase</fullName>
    </submittedName>
</protein>
<dbReference type="PROSITE" id="PS00687">
    <property type="entry name" value="ALDEHYDE_DEHYDR_GLU"/>
    <property type="match status" value="1"/>
</dbReference>
<dbReference type="Pfam" id="PF00171">
    <property type="entry name" value="Aldedh"/>
    <property type="match status" value="1"/>
</dbReference>
<evidence type="ECO:0000256" key="2">
    <source>
        <dbReference type="ARBA" id="ARBA00022958"/>
    </source>
</evidence>
<dbReference type="InterPro" id="IPR016163">
    <property type="entry name" value="Ald_DH_C"/>
</dbReference>
<dbReference type="SUPFAM" id="SSF53720">
    <property type="entry name" value="ALDH-like"/>
    <property type="match status" value="1"/>
</dbReference>
<dbReference type="InterPro" id="IPR015590">
    <property type="entry name" value="Aldehyde_DH_dom"/>
</dbReference>
<dbReference type="Gene3D" id="3.40.309.10">
    <property type="entry name" value="Aldehyde Dehydrogenase, Chain A, domain 2"/>
    <property type="match status" value="1"/>
</dbReference>
<geneLocation type="plasmid" evidence="8 9">
    <name>unnamed</name>
</geneLocation>
<evidence type="ECO:0000256" key="5">
    <source>
        <dbReference type="PROSITE-ProRule" id="PRU10007"/>
    </source>
</evidence>
<dbReference type="EMBL" id="CP043499">
    <property type="protein sequence ID" value="QFY62690.1"/>
    <property type="molecule type" value="Genomic_DNA"/>
</dbReference>
<dbReference type="Proteomes" id="UP000326881">
    <property type="component" value="Plasmid unnamed"/>
</dbReference>
<dbReference type="FunFam" id="3.40.605.10:FF:000007">
    <property type="entry name" value="NAD/NADP-dependent betaine aldehyde dehydrogenase"/>
    <property type="match status" value="1"/>
</dbReference>
<dbReference type="InterPro" id="IPR016162">
    <property type="entry name" value="Ald_DH_N"/>
</dbReference>
<evidence type="ECO:0000256" key="3">
    <source>
        <dbReference type="ARBA" id="ARBA00023002"/>
    </source>
</evidence>
<dbReference type="InterPro" id="IPR029510">
    <property type="entry name" value="Ald_DH_CS_GLU"/>
</dbReference>
<dbReference type="OrthoDB" id="9812625at2"/>
<evidence type="ECO:0000259" key="7">
    <source>
        <dbReference type="Pfam" id="PF00171"/>
    </source>
</evidence>
<gene>
    <name evidence="8" type="ORF">FZ934_20125</name>
</gene>
<proteinExistence type="inferred from homology"/>
<dbReference type="InterPro" id="IPR016161">
    <property type="entry name" value="Ald_DH/histidinol_DH"/>
</dbReference>
<feature type="domain" description="Aldehyde dehydrogenase" evidence="7">
    <location>
        <begin position="22"/>
        <end position="481"/>
    </location>
</feature>
<dbReference type="PANTHER" id="PTHR42804">
    <property type="entry name" value="ALDEHYDE DEHYDROGENASE"/>
    <property type="match status" value="1"/>
</dbReference>
<dbReference type="CDD" id="cd07139">
    <property type="entry name" value="ALDH_AldA-Rv0768"/>
    <property type="match status" value="1"/>
</dbReference>
<keyword evidence="2" id="KW-0630">Potassium</keyword>
<sequence length="488" mass="52050">MFDVRTEISPRLLDSFFIDGDWVRASGPNTKSLISPSTGQSIAEVSLATPQEVDLAIVAARSAFESGPWPRLTAAERADYMLRLAEALERRTTVFVNLWTAQVGAPISLASRLVPLAVARLRYFAGLATTYAFEKDRPTARGHARIVAEPVGPAALIIPWNAALPILMNKLGAALAAGCTCVIKPSPESPLDAYLVAECAREASLPPGVINVVLADNDGSARLVASPDIAKVSFTGSVGTGSQIGAVVSARMGRLTLEMGGKSAAIFLPDGDVEQAMPTLEQFTMPFSGQFCFSQTRILVPKAREAEISEAYAARVAAFKVGDPWEPDTRVGPVLNRRQFDKAMSYITQGIQDGAEVVTGGRADTRQPTGNYILPTVFRNVTREMSIAKEEIFGPVVTIQAYEDEDDAVAIANDTDFGLSGSIFGNPERAFAVARRIRTGQVHINGMELAPSAPFGGFKMSGIGREGGPEGLEAFLETKAILFPSTAI</sequence>
<keyword evidence="3 6" id="KW-0560">Oxidoreductase</keyword>
<evidence type="ECO:0000256" key="1">
    <source>
        <dbReference type="ARBA" id="ARBA00009986"/>
    </source>
</evidence>
<accession>A0A5Q0CEZ6</accession>
<evidence type="ECO:0000256" key="6">
    <source>
        <dbReference type="RuleBase" id="RU003345"/>
    </source>
</evidence>
<dbReference type="AlphaFoldDB" id="A0A5Q0CEZ6"/>
<dbReference type="KEGG" id="rgr:FZ934_20125"/>
<dbReference type="RefSeq" id="WP_153272678.1">
    <property type="nucleotide sequence ID" value="NZ_CP043499.1"/>
</dbReference>
<evidence type="ECO:0000313" key="8">
    <source>
        <dbReference type="EMBL" id="QFY62690.1"/>
    </source>
</evidence>
<feature type="active site" evidence="5">
    <location>
        <position position="258"/>
    </location>
</feature>
<evidence type="ECO:0000313" key="9">
    <source>
        <dbReference type="Proteomes" id="UP000326881"/>
    </source>
</evidence>
<dbReference type="PANTHER" id="PTHR42804:SF1">
    <property type="entry name" value="ALDEHYDE DEHYDROGENASE-RELATED"/>
    <property type="match status" value="1"/>
</dbReference>
<organism evidence="8 9">
    <name type="scientific">Rhizobium grahamii</name>
    <dbReference type="NCBI Taxonomy" id="1120045"/>
    <lineage>
        <taxon>Bacteria</taxon>
        <taxon>Pseudomonadati</taxon>
        <taxon>Pseudomonadota</taxon>
        <taxon>Alphaproteobacteria</taxon>
        <taxon>Hyphomicrobiales</taxon>
        <taxon>Rhizobiaceae</taxon>
        <taxon>Rhizobium/Agrobacterium group</taxon>
        <taxon>Rhizobium</taxon>
    </lineage>
</organism>
<keyword evidence="4" id="KW-0558">Oxidation</keyword>
<dbReference type="FunFam" id="3.40.605.10:FF:000026">
    <property type="entry name" value="Aldehyde dehydrogenase, putative"/>
    <property type="match status" value="1"/>
</dbReference>
<evidence type="ECO:0000256" key="4">
    <source>
        <dbReference type="ARBA" id="ARBA00023097"/>
    </source>
</evidence>
<name>A0A5Q0CEZ6_9HYPH</name>
<keyword evidence="8" id="KW-0614">Plasmid</keyword>
<dbReference type="Gene3D" id="3.40.605.10">
    <property type="entry name" value="Aldehyde Dehydrogenase, Chain A, domain 1"/>
    <property type="match status" value="1"/>
</dbReference>
<keyword evidence="9" id="KW-1185">Reference proteome</keyword>
<dbReference type="GO" id="GO:0016620">
    <property type="term" value="F:oxidoreductase activity, acting on the aldehyde or oxo group of donors, NAD or NADP as acceptor"/>
    <property type="evidence" value="ECO:0007669"/>
    <property type="project" value="InterPro"/>
</dbReference>